<dbReference type="EMBL" id="CAJPWZ010002427">
    <property type="protein sequence ID" value="CAG2238391.1"/>
    <property type="molecule type" value="Genomic_DNA"/>
</dbReference>
<comment type="caution">
    <text evidence="1">The sequence shown here is derived from an EMBL/GenBank/DDBJ whole genome shotgun (WGS) entry which is preliminary data.</text>
</comment>
<sequence length="491" mass="55901">MVRNITTLYGNITTLYGNITTLYSYITTLYSYITILYGNITTLYGNITTLYGNITTLYGNITTLYGNITTLYGNITTLYGNITTLYGNITTLYGNITTLYGNITTLYGNTTTLYGNITMLYGNITTLYVKSLEALKLRERHSQRSKLYIDQVNISSSLFRGSLTQVTNISTFINDFNTSTLSDLSITPADREATCGISSVKKNLTEECSKDMYNKSVRRMLQFGASHPTKKTQTNCYSRFKTEPIANSTMIDVLDNTVVACSMSCKPNEFAPSIQSTMLHEWIPCASSTVMKKKTQQFDESTCNSVTDVETWSINEGEETCVLHDNYLGRHQYEKENTCYSRDLLSTIAASTICRDEFSLDGCHQQEQFIMNKHNNLPRTSTEAHLNDKKLNHGPTTAKPLQTKEAYTKHKQHPKLFKLMQVMKNVRKGLTKKTKNDNDEKKSVEQVQDFKLTVVQSVQIQNKQTVVRNLRRFRESFRRKDTRQLQTLAML</sequence>
<accession>A0A8S3TZC7</accession>
<dbReference type="Proteomes" id="UP000683360">
    <property type="component" value="Unassembled WGS sequence"/>
</dbReference>
<dbReference type="AlphaFoldDB" id="A0A8S3TZC7"/>
<keyword evidence="2" id="KW-1185">Reference proteome</keyword>
<protein>
    <submittedName>
        <fullName evidence="1">Uncharacterized protein</fullName>
    </submittedName>
</protein>
<proteinExistence type="predicted"/>
<organism evidence="1 2">
    <name type="scientific">Mytilus edulis</name>
    <name type="common">Blue mussel</name>
    <dbReference type="NCBI Taxonomy" id="6550"/>
    <lineage>
        <taxon>Eukaryota</taxon>
        <taxon>Metazoa</taxon>
        <taxon>Spiralia</taxon>
        <taxon>Lophotrochozoa</taxon>
        <taxon>Mollusca</taxon>
        <taxon>Bivalvia</taxon>
        <taxon>Autobranchia</taxon>
        <taxon>Pteriomorphia</taxon>
        <taxon>Mytilida</taxon>
        <taxon>Mytiloidea</taxon>
        <taxon>Mytilidae</taxon>
        <taxon>Mytilinae</taxon>
        <taxon>Mytilus</taxon>
    </lineage>
</organism>
<name>A0A8S3TZC7_MYTED</name>
<dbReference type="Gene3D" id="1.20.5.340">
    <property type="match status" value="2"/>
</dbReference>
<reference evidence="1" key="1">
    <citation type="submission" date="2021-03" db="EMBL/GenBank/DDBJ databases">
        <authorList>
            <person name="Bekaert M."/>
        </authorList>
    </citation>
    <scope>NUCLEOTIDE SEQUENCE</scope>
</reference>
<evidence type="ECO:0000313" key="2">
    <source>
        <dbReference type="Proteomes" id="UP000683360"/>
    </source>
</evidence>
<evidence type="ECO:0000313" key="1">
    <source>
        <dbReference type="EMBL" id="CAG2238391.1"/>
    </source>
</evidence>
<dbReference type="SUPFAM" id="SSF58104">
    <property type="entry name" value="Methyl-accepting chemotaxis protein (MCP) signaling domain"/>
    <property type="match status" value="1"/>
</dbReference>
<gene>
    <name evidence="1" type="ORF">MEDL_50779</name>
</gene>